<dbReference type="GO" id="GO:0016779">
    <property type="term" value="F:nucleotidyltransferase activity"/>
    <property type="evidence" value="ECO:0007669"/>
    <property type="project" value="UniProtKB-KW"/>
</dbReference>
<organism evidence="10 12">
    <name type="scientific">Rotaria socialis</name>
    <dbReference type="NCBI Taxonomy" id="392032"/>
    <lineage>
        <taxon>Eukaryota</taxon>
        <taxon>Metazoa</taxon>
        <taxon>Spiralia</taxon>
        <taxon>Gnathifera</taxon>
        <taxon>Rotifera</taxon>
        <taxon>Eurotatoria</taxon>
        <taxon>Bdelloidea</taxon>
        <taxon>Philodinida</taxon>
        <taxon>Philodinidae</taxon>
        <taxon>Rotaria</taxon>
    </lineage>
</organism>
<comment type="similarity">
    <text evidence="1 9">Belongs to the Arg-specific ADP-ribosyltransferase family.</text>
</comment>
<reference evidence="10" key="1">
    <citation type="submission" date="2021-02" db="EMBL/GenBank/DDBJ databases">
        <authorList>
            <person name="Nowell W R."/>
        </authorList>
    </citation>
    <scope>NUCLEOTIDE SEQUENCE</scope>
</reference>
<protein>
    <recommendedName>
        <fullName evidence="9">NAD(P)(+)--arginine ADP-ribosyltransferase</fullName>
        <ecNumber evidence="9">2.4.2.31</ecNumber>
    </recommendedName>
    <alternativeName>
        <fullName evidence="9">Mono(ADP-ribosyl)transferase</fullName>
    </alternativeName>
</protein>
<dbReference type="PROSITE" id="PS51996">
    <property type="entry name" value="TR_MART"/>
    <property type="match status" value="1"/>
</dbReference>
<dbReference type="Pfam" id="PF13424">
    <property type="entry name" value="TPR_12"/>
    <property type="match status" value="4"/>
</dbReference>
<dbReference type="Gene3D" id="3.90.176.10">
    <property type="entry name" value="Toxin ADP-ribosyltransferase, Chain A, domain 1"/>
    <property type="match status" value="1"/>
</dbReference>
<dbReference type="InterPro" id="IPR000768">
    <property type="entry name" value="ART"/>
</dbReference>
<dbReference type="Proteomes" id="UP000663869">
    <property type="component" value="Unassembled WGS sequence"/>
</dbReference>
<dbReference type="Pfam" id="PF01129">
    <property type="entry name" value="ART"/>
    <property type="match status" value="1"/>
</dbReference>
<feature type="repeat" description="TPR" evidence="8">
    <location>
        <begin position="655"/>
        <end position="688"/>
    </location>
</feature>
<name>A0A818FD64_9BILA</name>
<feature type="repeat" description="TPR" evidence="8">
    <location>
        <begin position="529"/>
        <end position="562"/>
    </location>
</feature>
<sequence>MSVVLKSQNTFDGRQLIIQNYVLIWLDPNIDESNDDFHHSKTQLQRIVNRVETFVDLDHCIDFLTDMQDEKILMIVSEAVAQHILSFIHNFDQLYAVYIFRDNKIDDDQWIKKWWKVKGICTQIKVVCEVLPQAIKQFDQNSISVSFIPVNENVSDKNLDQLDPTFMYTQILKEILFEAQYNEQSIKDFVTYCRNINCAEINTFNRFDREYHSQTSIWWYTSEIYLYSMLNRALRTLETDAIIKLGFFISDLHKDIEKLHSKQFSVHSSAPFTVYRGQGLSKMDFERLIKTNGGLMSFNNFLSTSLDRDISFAFADSNRFNPDLIGVFFVININPSISSVPFAQIENFSNFSSEKEILFSMHTVFRIGEVRPLDDANRFWQVELNLTSDDDEQLRILTNRIRIETAGAKSWLRLGVLLMKIGRFDQAEEVYTAVLNQTSDEFAKAGIYNQLGLIKEHQGEYNQAMSFCEKSIAISRKFLPEKDPDLATMYGNVATVYGSIGEYAKAISLFKKSLEIRQEVLPPDDPYLATSHINIGMMYYRIGEYANALASYEKAYEIHKKALPPNHPDFALSYNNIASAYQSLGNYSNALQFHKQALDIRLKVLPPNHPDFTVSYVNIASVYEAMGDYSQALLFHEKAREIYEKVLSPNHPMLATSYNNIASIYHEIGECRRALSYYEKAHEIFTKIYPSNHFSLATSYNNIANLYHEMNEHSKALSTQKKAHEILEKAFPINYPMLATSYNNMAAMYNAMHDYSNALLSHEKALEIRQKNLPPNHPVLAASYNNIGSVYFKMGQYQKALPFFERAFSILKQSVPANHPNLQSVQETIIFLKNKNCK</sequence>
<dbReference type="GO" id="GO:0106274">
    <property type="term" value="F:NAD+-protein-arginine ADP-ribosyltransferase activity"/>
    <property type="evidence" value="ECO:0007669"/>
    <property type="project" value="UniProtKB-EC"/>
</dbReference>
<keyword evidence="9" id="KW-0520">NAD</keyword>
<dbReference type="InterPro" id="IPR019734">
    <property type="entry name" value="TPR_rpt"/>
</dbReference>
<evidence type="ECO:0000256" key="6">
    <source>
        <dbReference type="ARBA" id="ARBA00022803"/>
    </source>
</evidence>
<evidence type="ECO:0000256" key="5">
    <source>
        <dbReference type="ARBA" id="ARBA00022737"/>
    </source>
</evidence>
<dbReference type="InterPro" id="IPR011990">
    <property type="entry name" value="TPR-like_helical_dom_sf"/>
</dbReference>
<keyword evidence="4" id="KW-0548">Nucleotidyltransferase</keyword>
<evidence type="ECO:0000313" key="10">
    <source>
        <dbReference type="EMBL" id="CAF3473556.1"/>
    </source>
</evidence>
<dbReference type="EC" id="2.4.2.31" evidence="9"/>
<feature type="repeat" description="TPR" evidence="8">
    <location>
        <begin position="613"/>
        <end position="646"/>
    </location>
</feature>
<dbReference type="SUPFAM" id="SSF48452">
    <property type="entry name" value="TPR-like"/>
    <property type="match status" value="2"/>
</dbReference>
<evidence type="ECO:0000256" key="8">
    <source>
        <dbReference type="PROSITE-ProRule" id="PRU00339"/>
    </source>
</evidence>
<evidence type="ECO:0000256" key="4">
    <source>
        <dbReference type="ARBA" id="ARBA00022695"/>
    </source>
</evidence>
<dbReference type="Pfam" id="PF13176">
    <property type="entry name" value="TPR_7"/>
    <property type="match status" value="1"/>
</dbReference>
<gene>
    <name evidence="10" type="ORF">FME351_LOCUS15002</name>
    <name evidence="11" type="ORF">TSG867_LOCUS18051</name>
</gene>
<evidence type="ECO:0000313" key="11">
    <source>
        <dbReference type="EMBL" id="CAF4463824.1"/>
    </source>
</evidence>
<dbReference type="Proteomes" id="UP000663862">
    <property type="component" value="Unassembled WGS sequence"/>
</dbReference>
<dbReference type="Gene3D" id="1.25.40.10">
    <property type="entry name" value="Tetratricopeptide repeat domain"/>
    <property type="match status" value="3"/>
</dbReference>
<dbReference type="PANTHER" id="PTHR45641:SF19">
    <property type="entry name" value="NEPHROCYSTIN-3"/>
    <property type="match status" value="1"/>
</dbReference>
<evidence type="ECO:0000256" key="3">
    <source>
        <dbReference type="ARBA" id="ARBA00022679"/>
    </source>
</evidence>
<feature type="repeat" description="TPR" evidence="8">
    <location>
        <begin position="781"/>
        <end position="814"/>
    </location>
</feature>
<evidence type="ECO:0000256" key="9">
    <source>
        <dbReference type="RuleBase" id="RU361228"/>
    </source>
</evidence>
<dbReference type="PROSITE" id="PS50293">
    <property type="entry name" value="TPR_REGION"/>
    <property type="match status" value="2"/>
</dbReference>
<dbReference type="PRINTS" id="PR00381">
    <property type="entry name" value="KINESINLIGHT"/>
</dbReference>
<feature type="repeat" description="TPR" evidence="8">
    <location>
        <begin position="739"/>
        <end position="772"/>
    </location>
</feature>
<keyword evidence="2 9" id="KW-0328">Glycosyltransferase</keyword>
<keyword evidence="5" id="KW-0677">Repeat</keyword>
<keyword evidence="9" id="KW-0521">NADP</keyword>
<dbReference type="SUPFAM" id="SSF56399">
    <property type="entry name" value="ADP-ribosylation"/>
    <property type="match status" value="1"/>
</dbReference>
<keyword evidence="3 9" id="KW-0808">Transferase</keyword>
<dbReference type="AlphaFoldDB" id="A0A818FD64"/>
<accession>A0A818FD64</accession>
<dbReference type="PROSITE" id="PS50005">
    <property type="entry name" value="TPR"/>
    <property type="match status" value="8"/>
</dbReference>
<comment type="catalytic activity">
    <reaction evidence="7 9">
        <text>L-arginyl-[protein] + NAD(+) = N(omega)-(ADP-D-ribosyl)-L-arginyl-[protein] + nicotinamide + H(+)</text>
        <dbReference type="Rhea" id="RHEA:19149"/>
        <dbReference type="Rhea" id="RHEA-COMP:10532"/>
        <dbReference type="Rhea" id="RHEA-COMP:15087"/>
        <dbReference type="ChEBI" id="CHEBI:15378"/>
        <dbReference type="ChEBI" id="CHEBI:17154"/>
        <dbReference type="ChEBI" id="CHEBI:29965"/>
        <dbReference type="ChEBI" id="CHEBI:57540"/>
        <dbReference type="ChEBI" id="CHEBI:142554"/>
        <dbReference type="EC" id="2.4.2.31"/>
    </reaction>
</comment>
<dbReference type="EMBL" id="CAJOBQ010001184">
    <property type="protein sequence ID" value="CAF4463824.1"/>
    <property type="molecule type" value="Genomic_DNA"/>
</dbReference>
<dbReference type="Pfam" id="PF13374">
    <property type="entry name" value="TPR_10"/>
    <property type="match status" value="1"/>
</dbReference>
<evidence type="ECO:0000256" key="7">
    <source>
        <dbReference type="ARBA" id="ARBA00047597"/>
    </source>
</evidence>
<evidence type="ECO:0000256" key="1">
    <source>
        <dbReference type="ARBA" id="ARBA00009558"/>
    </source>
</evidence>
<comment type="caution">
    <text evidence="10">The sequence shown here is derived from an EMBL/GenBank/DDBJ whole genome shotgun (WGS) entry which is preliminary data.</text>
</comment>
<feature type="repeat" description="TPR" evidence="8">
    <location>
        <begin position="487"/>
        <end position="520"/>
    </location>
</feature>
<feature type="repeat" description="TPR" evidence="8">
    <location>
        <begin position="408"/>
        <end position="441"/>
    </location>
</feature>
<dbReference type="SMART" id="SM00028">
    <property type="entry name" value="TPR"/>
    <property type="match status" value="10"/>
</dbReference>
<feature type="repeat" description="TPR" evidence="8">
    <location>
        <begin position="571"/>
        <end position="604"/>
    </location>
</feature>
<proteinExistence type="inferred from homology"/>
<evidence type="ECO:0000256" key="2">
    <source>
        <dbReference type="ARBA" id="ARBA00022676"/>
    </source>
</evidence>
<dbReference type="PANTHER" id="PTHR45641">
    <property type="entry name" value="TETRATRICOPEPTIDE REPEAT PROTEIN (AFU_ORTHOLOGUE AFUA_6G03870)"/>
    <property type="match status" value="1"/>
</dbReference>
<dbReference type="EMBL" id="CAJNYU010001853">
    <property type="protein sequence ID" value="CAF3473556.1"/>
    <property type="molecule type" value="Genomic_DNA"/>
</dbReference>
<evidence type="ECO:0000313" key="12">
    <source>
        <dbReference type="Proteomes" id="UP000663869"/>
    </source>
</evidence>
<keyword evidence="6 8" id="KW-0802">TPR repeat</keyword>